<gene>
    <name evidence="2" type="ORF">SSLN_LOCUS10344</name>
</gene>
<dbReference type="InterPro" id="IPR000477">
    <property type="entry name" value="RT_dom"/>
</dbReference>
<name>A0A183T1J6_SCHSO</name>
<reference evidence="2 3" key="2">
    <citation type="submission" date="2018-11" db="EMBL/GenBank/DDBJ databases">
        <authorList>
            <consortium name="Pathogen Informatics"/>
        </authorList>
    </citation>
    <scope>NUCLEOTIDE SEQUENCE [LARGE SCALE GENOMIC DNA]</scope>
    <source>
        <strain evidence="2 3">NST_G2</strain>
    </source>
</reference>
<dbReference type="Proteomes" id="UP000275846">
    <property type="component" value="Unassembled WGS sequence"/>
</dbReference>
<dbReference type="Gene3D" id="3.30.420.10">
    <property type="entry name" value="Ribonuclease H-like superfamily/Ribonuclease H"/>
    <property type="match status" value="1"/>
</dbReference>
<dbReference type="AlphaFoldDB" id="A0A183T1J6"/>
<organism evidence="4">
    <name type="scientific">Schistocephalus solidus</name>
    <name type="common">Tapeworm</name>
    <dbReference type="NCBI Taxonomy" id="70667"/>
    <lineage>
        <taxon>Eukaryota</taxon>
        <taxon>Metazoa</taxon>
        <taxon>Spiralia</taxon>
        <taxon>Lophotrochozoa</taxon>
        <taxon>Platyhelminthes</taxon>
        <taxon>Cestoda</taxon>
        <taxon>Eucestoda</taxon>
        <taxon>Diphyllobothriidea</taxon>
        <taxon>Diphyllobothriidae</taxon>
        <taxon>Schistocephalus</taxon>
    </lineage>
</organism>
<dbReference type="GO" id="GO:0003676">
    <property type="term" value="F:nucleic acid binding"/>
    <property type="evidence" value="ECO:0007669"/>
    <property type="project" value="InterPro"/>
</dbReference>
<evidence type="ECO:0000259" key="1">
    <source>
        <dbReference type="Pfam" id="PF00078"/>
    </source>
</evidence>
<accession>A0A183T1J6</accession>
<dbReference type="InterPro" id="IPR036397">
    <property type="entry name" value="RNaseH_sf"/>
</dbReference>
<evidence type="ECO:0000313" key="3">
    <source>
        <dbReference type="Proteomes" id="UP000275846"/>
    </source>
</evidence>
<reference evidence="4" key="1">
    <citation type="submission" date="2016-06" db="UniProtKB">
        <authorList>
            <consortium name="WormBaseParasite"/>
        </authorList>
    </citation>
    <scope>IDENTIFICATION</scope>
</reference>
<dbReference type="EMBL" id="UYSU01035812">
    <property type="protein sequence ID" value="VDL96729.1"/>
    <property type="molecule type" value="Genomic_DNA"/>
</dbReference>
<dbReference type="OrthoDB" id="4843387at2759"/>
<evidence type="ECO:0000313" key="4">
    <source>
        <dbReference type="WBParaSite" id="SSLN_0001074701-mRNA-1"/>
    </source>
</evidence>
<dbReference type="PANTHER" id="PTHR47027:SF26">
    <property type="entry name" value="REVERSE TRANSCRIPTASE DOMAIN-CONTAINING PROTEIN"/>
    <property type="match status" value="1"/>
</dbReference>
<feature type="domain" description="Reverse transcriptase" evidence="1">
    <location>
        <begin position="167"/>
        <end position="325"/>
    </location>
</feature>
<evidence type="ECO:0000313" key="2">
    <source>
        <dbReference type="EMBL" id="VDL96729.1"/>
    </source>
</evidence>
<keyword evidence="3" id="KW-1185">Reference proteome</keyword>
<dbReference type="WBParaSite" id="SSLN_0001074701-mRNA-1">
    <property type="protein sequence ID" value="SSLN_0001074701-mRNA-1"/>
    <property type="gene ID" value="SSLN_0001074701"/>
</dbReference>
<sequence length="329" mass="37029">MALDGLPSKIIAMIKAYYSSTTARVFVHNNIFQAFDIRSDVRQGCILSPILFNYSIDWILGKALHEEDDVELEPGHNLTDLDYTDDIALLALSLGDLQSMLSRVNEVAESKITSLCACGMHFIFIPANSPELYPIENLFALIKRNWHKAKKGLSMEEKLDIVLHTHIEQTTIENLASSMSDPESQCGFQRHHGTAYLIFATRQLQEKCQEMRTHLYTTFVDLTKAFDTVNRDGLWKFMRKFGCLERFTHMVRQLHDGMTARITDNGTAAEAFALTNGVNQGCAFGPHPVQAPTRVSTTAFHDLLFADNCALNTVTEEDMQRSMNLFVAG</sequence>
<protein>
    <submittedName>
        <fullName evidence="4">Reverse transcriptase domain-containing protein</fullName>
    </submittedName>
</protein>
<dbReference type="Pfam" id="PF00078">
    <property type="entry name" value="RVT_1"/>
    <property type="match status" value="1"/>
</dbReference>
<proteinExistence type="predicted"/>
<dbReference type="PANTHER" id="PTHR47027">
    <property type="entry name" value="REVERSE TRANSCRIPTASE DOMAIN-CONTAINING PROTEIN"/>
    <property type="match status" value="1"/>
</dbReference>